<reference evidence="3 4" key="1">
    <citation type="submission" date="2012-01" db="EMBL/GenBank/DDBJ databases">
        <title>The Genome Sequence of Odoribacter laneus YIT 12061.</title>
        <authorList>
            <consortium name="The Broad Institute Genome Sequencing Platform"/>
            <person name="Earl A."/>
            <person name="Ward D."/>
            <person name="Feldgarden M."/>
            <person name="Gevers D."/>
            <person name="Morotomi M."/>
            <person name="Young S.K."/>
            <person name="Zeng Q."/>
            <person name="Gargeya S."/>
            <person name="Fitzgerald M."/>
            <person name="Haas B."/>
            <person name="Abouelleil A."/>
            <person name="Alvarado L."/>
            <person name="Arachchi H.M."/>
            <person name="Berlin A."/>
            <person name="Chapman S.B."/>
            <person name="Gearin G."/>
            <person name="Goldberg J."/>
            <person name="Griggs A."/>
            <person name="Gujja S."/>
            <person name="Hansen M."/>
            <person name="Heiman D."/>
            <person name="Howarth C."/>
            <person name="Larimer J."/>
            <person name="Lui A."/>
            <person name="MacDonald P.J.P."/>
            <person name="McCowen C."/>
            <person name="Montmayeur A."/>
            <person name="Murphy C."/>
            <person name="Neiman D."/>
            <person name="Pearson M."/>
            <person name="Priest M."/>
            <person name="Roberts A."/>
            <person name="Saif S."/>
            <person name="Shea T."/>
            <person name="Sisk P."/>
            <person name="Stolte C."/>
            <person name="Sykes S."/>
            <person name="Wortman J."/>
            <person name="Nusbaum C."/>
            <person name="Birren B."/>
        </authorList>
    </citation>
    <scope>NUCLEOTIDE SEQUENCE [LARGE SCALE GENOMIC DNA]</scope>
    <source>
        <strain evidence="3 4">YIT 12061</strain>
    </source>
</reference>
<dbReference type="NCBIfam" id="NF005389">
    <property type="entry name" value="PRK06934.1"/>
    <property type="match status" value="1"/>
</dbReference>
<dbReference type="Gene3D" id="3.40.50.360">
    <property type="match status" value="1"/>
</dbReference>
<comment type="caution">
    <text evidence="3">The sequence shown here is derived from an EMBL/GenBank/DDBJ whole genome shotgun (WGS) entry which is preliminary data.</text>
</comment>
<evidence type="ECO:0000256" key="1">
    <source>
        <dbReference type="SAM" id="SignalP"/>
    </source>
</evidence>
<evidence type="ECO:0000259" key="2">
    <source>
        <dbReference type="Pfam" id="PF12682"/>
    </source>
</evidence>
<dbReference type="InterPro" id="IPR008254">
    <property type="entry name" value="Flavodoxin/NO_synth"/>
</dbReference>
<dbReference type="GO" id="GO:0010181">
    <property type="term" value="F:FMN binding"/>
    <property type="evidence" value="ECO:0007669"/>
    <property type="project" value="InterPro"/>
</dbReference>
<dbReference type="STRING" id="742817.HMPREF9449_00069"/>
<dbReference type="AlphaFoldDB" id="H1DD91"/>
<sequence>MKKRYLTITAVFALMGFNLLFAHTAVGKQDKGTLSGVETSAKAKSKILVTYFTWPEPDGVDASSGASRVIANGKLYGNTEYVAHIISTATGGDLFAIQTERTYPSPHKALIDAAKKEAEAKKYPKLKTHIRNLSEYDVVFVGYPNWWYDMPMALYTFFDEYDFSGKTVIPFVTHGGSRFSQSVETIREMEKQATVIQGPSVSARNVPDAEKSIKVWLQNQGLISDK</sequence>
<keyword evidence="1" id="KW-0732">Signal</keyword>
<dbReference type="eggNOG" id="COG0716">
    <property type="taxonomic scope" value="Bacteria"/>
</dbReference>
<gene>
    <name evidence="3" type="ORF">HMPREF9449_00069</name>
</gene>
<keyword evidence="4" id="KW-1185">Reference proteome</keyword>
<dbReference type="PANTHER" id="PTHR39201">
    <property type="entry name" value="EXPORTED PROTEIN-RELATED"/>
    <property type="match status" value="1"/>
</dbReference>
<dbReference type="PATRIC" id="fig|742817.3.peg.71"/>
<proteinExistence type="predicted"/>
<dbReference type="PANTHER" id="PTHR39201:SF1">
    <property type="entry name" value="FLAVODOXIN-LIKE DOMAIN-CONTAINING PROTEIN"/>
    <property type="match status" value="1"/>
</dbReference>
<feature type="signal peptide" evidence="1">
    <location>
        <begin position="1"/>
        <end position="22"/>
    </location>
</feature>
<dbReference type="EMBL" id="ADMC01000001">
    <property type="protein sequence ID" value="EHP51067.1"/>
    <property type="molecule type" value="Genomic_DNA"/>
</dbReference>
<protein>
    <recommendedName>
        <fullName evidence="2">Flavodoxin-like domain-containing protein</fullName>
    </recommendedName>
</protein>
<name>H1DD91_9BACT</name>
<dbReference type="Proteomes" id="UP000004892">
    <property type="component" value="Unassembled WGS sequence"/>
</dbReference>
<feature type="chain" id="PRO_5003549363" description="Flavodoxin-like domain-containing protein" evidence="1">
    <location>
        <begin position="23"/>
        <end position="226"/>
    </location>
</feature>
<evidence type="ECO:0000313" key="4">
    <source>
        <dbReference type="Proteomes" id="UP000004892"/>
    </source>
</evidence>
<dbReference type="InterPro" id="IPR029039">
    <property type="entry name" value="Flavoprotein-like_sf"/>
</dbReference>
<dbReference type="SUPFAM" id="SSF52218">
    <property type="entry name" value="Flavoproteins"/>
    <property type="match status" value="1"/>
</dbReference>
<dbReference type="RefSeq" id="WP_009135223.1">
    <property type="nucleotide sequence ID" value="NZ_JH594596.1"/>
</dbReference>
<dbReference type="HOGENOM" id="CLU_068890_0_0_10"/>
<dbReference type="Pfam" id="PF12682">
    <property type="entry name" value="Flavodoxin_4"/>
    <property type="match status" value="1"/>
</dbReference>
<dbReference type="GeneID" id="98067748"/>
<organism evidence="3 4">
    <name type="scientific">Odoribacter laneus YIT 12061</name>
    <dbReference type="NCBI Taxonomy" id="742817"/>
    <lineage>
        <taxon>Bacteria</taxon>
        <taxon>Pseudomonadati</taxon>
        <taxon>Bacteroidota</taxon>
        <taxon>Bacteroidia</taxon>
        <taxon>Bacteroidales</taxon>
        <taxon>Odoribacteraceae</taxon>
        <taxon>Odoribacter</taxon>
    </lineage>
</organism>
<accession>H1DD91</accession>
<feature type="domain" description="Flavodoxin-like" evidence="2">
    <location>
        <begin position="76"/>
        <end position="219"/>
    </location>
</feature>
<evidence type="ECO:0000313" key="3">
    <source>
        <dbReference type="EMBL" id="EHP51067.1"/>
    </source>
</evidence>